<dbReference type="InterPro" id="IPR018114">
    <property type="entry name" value="TRYPSIN_HIS"/>
</dbReference>
<dbReference type="InterPro" id="IPR033116">
    <property type="entry name" value="TRYPSIN_SER"/>
</dbReference>
<keyword evidence="6" id="KW-0735">Signal-anchor</keyword>
<keyword evidence="4 10" id="KW-0378">Hydrolase</keyword>
<feature type="domain" description="SEA" evidence="12">
    <location>
        <begin position="186"/>
        <end position="315"/>
    </location>
</feature>
<evidence type="ECO:0000256" key="4">
    <source>
        <dbReference type="ARBA" id="ARBA00022801"/>
    </source>
</evidence>
<evidence type="ECO:0000256" key="11">
    <source>
        <dbReference type="SAM" id="Phobius"/>
    </source>
</evidence>
<evidence type="ECO:0000256" key="6">
    <source>
        <dbReference type="ARBA" id="ARBA00022968"/>
    </source>
</evidence>
<organism evidence="14 15">
    <name type="scientific">Willisornis vidua</name>
    <name type="common">Xingu scale-backed antbird</name>
    <dbReference type="NCBI Taxonomy" id="1566151"/>
    <lineage>
        <taxon>Eukaryota</taxon>
        <taxon>Metazoa</taxon>
        <taxon>Chordata</taxon>
        <taxon>Craniata</taxon>
        <taxon>Vertebrata</taxon>
        <taxon>Euteleostomi</taxon>
        <taxon>Archelosauria</taxon>
        <taxon>Archosauria</taxon>
        <taxon>Dinosauria</taxon>
        <taxon>Saurischia</taxon>
        <taxon>Theropoda</taxon>
        <taxon>Coelurosauria</taxon>
        <taxon>Aves</taxon>
        <taxon>Neognathae</taxon>
        <taxon>Neoaves</taxon>
        <taxon>Telluraves</taxon>
        <taxon>Australaves</taxon>
        <taxon>Passeriformes</taxon>
        <taxon>Thamnophilidae</taxon>
        <taxon>Willisornis</taxon>
    </lineage>
</organism>
<feature type="transmembrane region" description="Helical" evidence="11">
    <location>
        <begin position="160"/>
        <end position="182"/>
    </location>
</feature>
<evidence type="ECO:0000256" key="5">
    <source>
        <dbReference type="ARBA" id="ARBA00022825"/>
    </source>
</evidence>
<dbReference type="SUPFAM" id="SSF82671">
    <property type="entry name" value="SEA domain"/>
    <property type="match status" value="2"/>
</dbReference>
<dbReference type="PROSITE" id="PS50024">
    <property type="entry name" value="SEA"/>
    <property type="match status" value="2"/>
</dbReference>
<evidence type="ECO:0000313" key="14">
    <source>
        <dbReference type="EMBL" id="KAJ7407474.1"/>
    </source>
</evidence>
<evidence type="ECO:0000259" key="12">
    <source>
        <dbReference type="PROSITE" id="PS50024"/>
    </source>
</evidence>
<dbReference type="Gene3D" id="3.30.70.960">
    <property type="entry name" value="SEA domain"/>
    <property type="match status" value="2"/>
</dbReference>
<dbReference type="Proteomes" id="UP001145742">
    <property type="component" value="Unassembled WGS sequence"/>
</dbReference>
<evidence type="ECO:0000313" key="15">
    <source>
        <dbReference type="Proteomes" id="UP001145742"/>
    </source>
</evidence>
<evidence type="ECO:0000259" key="13">
    <source>
        <dbReference type="PROSITE" id="PS50240"/>
    </source>
</evidence>
<evidence type="ECO:0000256" key="2">
    <source>
        <dbReference type="ARBA" id="ARBA00022670"/>
    </source>
</evidence>
<dbReference type="PROSITE" id="PS50240">
    <property type="entry name" value="TRYPSIN_DOM"/>
    <property type="match status" value="1"/>
</dbReference>
<dbReference type="InterPro" id="IPR043504">
    <property type="entry name" value="Peptidase_S1_PA_chymotrypsin"/>
</dbReference>
<gene>
    <name evidence="14" type="ORF">WISP_126262</name>
</gene>
<dbReference type="InterPro" id="IPR001314">
    <property type="entry name" value="Peptidase_S1A"/>
</dbReference>
<reference evidence="14" key="1">
    <citation type="submission" date="2019-10" db="EMBL/GenBank/DDBJ databases">
        <authorList>
            <person name="Soares A.E.R."/>
            <person name="Aleixo A."/>
            <person name="Schneider P."/>
            <person name="Miyaki C.Y."/>
            <person name="Schneider M.P."/>
            <person name="Mello C."/>
            <person name="Vasconcelos A.T.R."/>
        </authorList>
    </citation>
    <scope>NUCLEOTIDE SEQUENCE</scope>
    <source>
        <tissue evidence="14">Muscle</tissue>
    </source>
</reference>
<dbReference type="Pfam" id="PF01390">
    <property type="entry name" value="SEA"/>
    <property type="match status" value="2"/>
</dbReference>
<keyword evidence="8 11" id="KW-0472">Membrane</keyword>
<feature type="transmembrane region" description="Helical" evidence="11">
    <location>
        <begin position="400"/>
        <end position="423"/>
    </location>
</feature>
<dbReference type="EMBL" id="WHWB01034599">
    <property type="protein sequence ID" value="KAJ7407474.1"/>
    <property type="molecule type" value="Genomic_DNA"/>
</dbReference>
<comment type="subcellular location">
    <subcellularLocation>
        <location evidence="1">Membrane</location>
        <topology evidence="1">Single-pass type II membrane protein</topology>
    </subcellularLocation>
</comment>
<evidence type="ECO:0000256" key="8">
    <source>
        <dbReference type="ARBA" id="ARBA00023136"/>
    </source>
</evidence>
<dbReference type="Pfam" id="PF00089">
    <property type="entry name" value="Trypsin"/>
    <property type="match status" value="1"/>
</dbReference>
<comment type="caution">
    <text evidence="14">The sequence shown here is derived from an EMBL/GenBank/DDBJ whole genome shotgun (WGS) entry which is preliminary data.</text>
</comment>
<dbReference type="CDD" id="cd00190">
    <property type="entry name" value="Tryp_SPc"/>
    <property type="match status" value="1"/>
</dbReference>
<keyword evidence="9" id="KW-1015">Disulfide bond</keyword>
<proteinExistence type="predicted"/>
<dbReference type="PANTHER" id="PTHR24252:SF17">
    <property type="entry name" value="SUPPRESSOR OF TUMORIGENICITY 14 PROTEIN HOMOLOG-RELATED"/>
    <property type="match status" value="1"/>
</dbReference>
<dbReference type="PRINTS" id="PR00722">
    <property type="entry name" value="CHYMOTRYPSIN"/>
</dbReference>
<dbReference type="SUPFAM" id="SSF50494">
    <property type="entry name" value="Trypsin-like serine proteases"/>
    <property type="match status" value="2"/>
</dbReference>
<keyword evidence="7 11" id="KW-1133">Transmembrane helix</keyword>
<dbReference type="PROSITE" id="PS00134">
    <property type="entry name" value="TRYPSIN_HIS"/>
    <property type="match status" value="1"/>
</dbReference>
<keyword evidence="5 10" id="KW-0720">Serine protease</keyword>
<dbReference type="InterPro" id="IPR001254">
    <property type="entry name" value="Trypsin_dom"/>
</dbReference>
<evidence type="ECO:0008006" key="16">
    <source>
        <dbReference type="Google" id="ProtNLM"/>
    </source>
</evidence>
<keyword evidence="3 11" id="KW-0812">Transmembrane</keyword>
<evidence type="ECO:0000256" key="7">
    <source>
        <dbReference type="ARBA" id="ARBA00022989"/>
    </source>
</evidence>
<dbReference type="InterPro" id="IPR000082">
    <property type="entry name" value="SEA_dom"/>
</dbReference>
<keyword evidence="2 10" id="KW-0645">Protease</keyword>
<sequence length="807" mass="91769">MKVLLGIARTCVEMAEFVQSDILSDLATLALKLEVSLPATVPEYYFDFHVQEDLTSARSFDLDISGRPKFRACRQPFFPKCSCRSQLRHSYIVLHWGLNSLELVATKEIKPQVYAEMLHSGLWRSGRCISQTEELLADFSVVPSDSDPDRAMRRLEPWKIAVIVVAVIVGLALIIGLITFFLCNDQDRYYNVSFLITNVNYDPQYNRQTTDEFRNLSEEIETMMSEIFKESFLSKRYIRSHVVNLRGTNPRRWTASFGILLRPPKQKKLVRRIIVHERYGNVVLDHEHDVAVVELASPIEFTSDVHSVCLPEASHIFPDNSSCFVTGWGALENDAGSEETLLCWEKGIPRRLVDLFTDPDFSQAFIGGQKGYQTYRDLPWDLQKIHQSAIKIRHLEPWKIAVIVIGTAVAAAITIGVLVYFLAYDQKLFYYSANVKLTNIRYNNEFSRQSSGRFRDLSERVERLIDKTFYNSILRKKYIRSRLIRVSPDADGVMAEALLTFWFSSMDCREALRERVQRILRRGLKKYTGPLRINVRSSTISSMEPSRAEALFNDICGLRQNRSVKSMAKSSSLRIVGGLSSAETGDWPWQASLQYNNIHRCGATLISNTWLVSAAHCFRDMTHPQKWTATFGALLKPPSLKRSVKTIIIHEKYLYPEHDYDIALVQLSNRVEFTSSIHRVCLPEPSQTFPYNIDAVITGWGALTNDGPTPNALQEATVKLIDSNTCNREEVYDGDITPRMLCAGYLEGGVDACQGDSGGPLVTPDSRQMWYLVGIVSWGDECAKPNKPGVYTRVTYFRDWITSKTGI</sequence>
<name>A0ABQ9CX19_9PASS</name>
<dbReference type="InterPro" id="IPR036364">
    <property type="entry name" value="SEA_dom_sf"/>
</dbReference>
<dbReference type="PROSITE" id="PS00135">
    <property type="entry name" value="TRYPSIN_SER"/>
    <property type="match status" value="1"/>
</dbReference>
<evidence type="ECO:0000256" key="1">
    <source>
        <dbReference type="ARBA" id="ARBA00004606"/>
    </source>
</evidence>
<evidence type="ECO:0000256" key="10">
    <source>
        <dbReference type="RuleBase" id="RU363034"/>
    </source>
</evidence>
<dbReference type="Gene3D" id="2.40.10.10">
    <property type="entry name" value="Trypsin-like serine proteases"/>
    <property type="match status" value="3"/>
</dbReference>
<keyword evidence="15" id="KW-1185">Reference proteome</keyword>
<feature type="domain" description="Peptidase S1" evidence="13">
    <location>
        <begin position="575"/>
        <end position="806"/>
    </location>
</feature>
<accession>A0ABQ9CX19</accession>
<evidence type="ECO:0000256" key="3">
    <source>
        <dbReference type="ARBA" id="ARBA00022692"/>
    </source>
</evidence>
<dbReference type="InterPro" id="IPR009003">
    <property type="entry name" value="Peptidase_S1_PA"/>
</dbReference>
<evidence type="ECO:0000256" key="9">
    <source>
        <dbReference type="ARBA" id="ARBA00023157"/>
    </source>
</evidence>
<protein>
    <recommendedName>
        <fullName evidence="16">Transmembrane protease serine 11E</fullName>
    </recommendedName>
</protein>
<dbReference type="SMART" id="SM00020">
    <property type="entry name" value="Tryp_SPc"/>
    <property type="match status" value="1"/>
</dbReference>
<feature type="domain" description="SEA" evidence="12">
    <location>
        <begin position="427"/>
        <end position="545"/>
    </location>
</feature>
<dbReference type="PANTHER" id="PTHR24252">
    <property type="entry name" value="ACROSIN-RELATED"/>
    <property type="match status" value="1"/>
</dbReference>